<evidence type="ECO:0000313" key="3">
    <source>
        <dbReference type="EMBL" id="CAE6513515.1"/>
    </source>
</evidence>
<keyword evidence="2" id="KW-0812">Transmembrane</keyword>
<feature type="compositionally biased region" description="Low complexity" evidence="1">
    <location>
        <begin position="51"/>
        <end position="60"/>
    </location>
</feature>
<keyword evidence="2" id="KW-1133">Transmembrane helix</keyword>
<evidence type="ECO:0000256" key="1">
    <source>
        <dbReference type="SAM" id="MobiDB-lite"/>
    </source>
</evidence>
<dbReference type="InterPro" id="IPR035195">
    <property type="entry name" value="Emr1"/>
</dbReference>
<reference evidence="3" key="2">
    <citation type="submission" date="2021-01" db="EMBL/GenBank/DDBJ databases">
        <authorList>
            <person name="Kaushik A."/>
        </authorList>
    </citation>
    <scope>NUCLEOTIDE SEQUENCE</scope>
    <source>
        <strain evidence="3">AG2-2IIIB</strain>
    </source>
</reference>
<proteinExistence type="predicted"/>
<feature type="compositionally biased region" description="Low complexity" evidence="1">
    <location>
        <begin position="1"/>
        <end position="32"/>
    </location>
</feature>
<dbReference type="AlphaFoldDB" id="A0A0K6FT20"/>
<gene>
    <name evidence="3" type="ORF">RDB_LOCUS156041</name>
    <name evidence="4" type="ORF">RSOLAG22IIIB_03832</name>
</gene>
<protein>
    <submittedName>
        <fullName evidence="4">Uncharacterized protein</fullName>
    </submittedName>
</protein>
<accession>A0A0K6FT20</accession>
<name>A0A0K6FT20_9AGAM</name>
<dbReference type="Proteomes" id="UP000663843">
    <property type="component" value="Unassembled WGS sequence"/>
</dbReference>
<reference evidence="4 5" key="1">
    <citation type="submission" date="2015-07" db="EMBL/GenBank/DDBJ databases">
        <authorList>
            <person name="Noorani M."/>
        </authorList>
    </citation>
    <scope>NUCLEOTIDE SEQUENCE [LARGE SCALE GENOMIC DNA]</scope>
    <source>
        <strain evidence="4">BBA 69670</strain>
    </source>
</reference>
<feature type="transmembrane region" description="Helical" evidence="2">
    <location>
        <begin position="115"/>
        <end position="134"/>
    </location>
</feature>
<evidence type="ECO:0000256" key="2">
    <source>
        <dbReference type="SAM" id="Phobius"/>
    </source>
</evidence>
<dbReference type="Proteomes" id="UP000044841">
    <property type="component" value="Unassembled WGS sequence"/>
</dbReference>
<organism evidence="4 5">
    <name type="scientific">Rhizoctonia solani</name>
    <dbReference type="NCBI Taxonomy" id="456999"/>
    <lineage>
        <taxon>Eukaryota</taxon>
        <taxon>Fungi</taxon>
        <taxon>Dikarya</taxon>
        <taxon>Basidiomycota</taxon>
        <taxon>Agaricomycotina</taxon>
        <taxon>Agaricomycetes</taxon>
        <taxon>Cantharellales</taxon>
        <taxon>Ceratobasidiaceae</taxon>
        <taxon>Rhizoctonia</taxon>
    </lineage>
</organism>
<feature type="compositionally biased region" description="Pro residues" evidence="1">
    <location>
        <begin position="61"/>
        <end position="78"/>
    </location>
</feature>
<dbReference type="EMBL" id="CAJMWT010006167">
    <property type="protein sequence ID" value="CAE6513515.1"/>
    <property type="molecule type" value="Genomic_DNA"/>
</dbReference>
<evidence type="ECO:0000313" key="4">
    <source>
        <dbReference type="EMBL" id="CUA69154.1"/>
    </source>
</evidence>
<dbReference type="EMBL" id="CYGV01000668">
    <property type="protein sequence ID" value="CUA69154.1"/>
    <property type="molecule type" value="Genomic_DNA"/>
</dbReference>
<sequence length="150" mass="15987">MSMSSSGSSTIHPLSNPYPSSYRSSSRNSSSSQPGRRASQTTSGSNKRQRTAPPVRRATPPSTPRYAPPTAPPTPLPVAQPHDEKKRSPVSPAVLRSIFASARTANEERSISRVAFFRFVGFILSCLGISVYAARGRGIRAATGLGLSML</sequence>
<keyword evidence="5" id="KW-1185">Reference proteome</keyword>
<keyword evidence="2" id="KW-0472">Membrane</keyword>
<dbReference type="Pfam" id="PF17237">
    <property type="entry name" value="Emr1"/>
    <property type="match status" value="1"/>
</dbReference>
<feature type="region of interest" description="Disordered" evidence="1">
    <location>
        <begin position="1"/>
        <end position="92"/>
    </location>
</feature>
<evidence type="ECO:0000313" key="5">
    <source>
        <dbReference type="Proteomes" id="UP000044841"/>
    </source>
</evidence>
<dbReference type="GO" id="GO:0005739">
    <property type="term" value="C:mitochondrion"/>
    <property type="evidence" value="ECO:0007669"/>
    <property type="project" value="GOC"/>
</dbReference>
<dbReference type="GO" id="GO:0007008">
    <property type="term" value="P:outer mitochondrial membrane organization"/>
    <property type="evidence" value="ECO:0007669"/>
    <property type="project" value="InterPro"/>
</dbReference>